<proteinExistence type="predicted"/>
<dbReference type="EMBL" id="FWXZ01000002">
    <property type="protein sequence ID" value="SMC54579.1"/>
    <property type="molecule type" value="Genomic_DNA"/>
</dbReference>
<comment type="caution">
    <text evidence="1">The sequence shown here is derived from an EMBL/GenBank/DDBJ whole genome shotgun (WGS) entry which is preliminary data.</text>
</comment>
<evidence type="ECO:0000313" key="1">
    <source>
        <dbReference type="EMBL" id="SMC54579.1"/>
    </source>
</evidence>
<gene>
    <name evidence="1" type="ORF">SAMN06297397_1364</name>
</gene>
<organism evidence="1 2">
    <name type="scientific">Aristaeella lactis</name>
    <dbReference type="NCBI Taxonomy" id="3046383"/>
    <lineage>
        <taxon>Bacteria</taxon>
        <taxon>Bacillati</taxon>
        <taxon>Bacillota</taxon>
        <taxon>Clostridia</taxon>
        <taxon>Eubacteriales</taxon>
        <taxon>Aristaeellaceae</taxon>
        <taxon>Aristaeella</taxon>
    </lineage>
</organism>
<protein>
    <submittedName>
        <fullName evidence="1">Uncharacterized protein</fullName>
    </submittedName>
</protein>
<sequence length="102" mass="12053">MDIYNHEHYPDPTASEAIHTVMSHNREKAEAADDNGCLRLIEDVIRQAIADHLHALSRLPDSEARRQLAETEAFFRSERFRRLTHFDGEKVLRMLRKERDRE</sequence>
<evidence type="ECO:0000313" key="2">
    <source>
        <dbReference type="Proteomes" id="UP000192328"/>
    </source>
</evidence>
<dbReference type="Proteomes" id="UP000192328">
    <property type="component" value="Unassembled WGS sequence"/>
</dbReference>
<accession>A0AC61PKL0</accession>
<name>A0AC61PKL0_9FIRM</name>
<reference evidence="1" key="1">
    <citation type="submission" date="2017-04" db="EMBL/GenBank/DDBJ databases">
        <authorList>
            <person name="Varghese N."/>
            <person name="Submissions S."/>
        </authorList>
    </citation>
    <scope>NUCLEOTIDE SEQUENCE</scope>
    <source>
        <strain evidence="1">WTE2008</strain>
    </source>
</reference>
<keyword evidence="2" id="KW-1185">Reference proteome</keyword>